<organism evidence="1 2">
    <name type="scientific">Actibacterium atlanticum</name>
    <dbReference type="NCBI Taxonomy" id="1461693"/>
    <lineage>
        <taxon>Bacteria</taxon>
        <taxon>Pseudomonadati</taxon>
        <taxon>Pseudomonadota</taxon>
        <taxon>Alphaproteobacteria</taxon>
        <taxon>Rhodobacterales</taxon>
        <taxon>Roseobacteraceae</taxon>
        <taxon>Actibacterium</taxon>
    </lineage>
</organism>
<proteinExistence type="predicted"/>
<name>A0A058ZM86_9RHOB</name>
<dbReference type="eggNOG" id="ENOG5032TNJ">
    <property type="taxonomic scope" value="Bacteria"/>
</dbReference>
<accession>A0A058ZM86</accession>
<dbReference type="InterPro" id="IPR032347">
    <property type="entry name" value="DUF4864"/>
</dbReference>
<keyword evidence="2" id="KW-1185">Reference proteome</keyword>
<gene>
    <name evidence="1" type="ORF">ATO10_08798</name>
</gene>
<dbReference type="AlphaFoldDB" id="A0A058ZM86"/>
<sequence>MAGPTVAQEADLSAPQQIITDQIAAFASQDAEAAFVFASPMIQGLFGNPTNFGEMVRNGYPMVWFAQDLQFLEVTPIPGGLRQRVMITDPQGRLHLLAYDLVRLPQGWRINGVQLLTDTERGA</sequence>
<protein>
    <recommendedName>
        <fullName evidence="3">DUF4864 domain-containing protein</fullName>
    </recommendedName>
</protein>
<comment type="caution">
    <text evidence="1">The sequence shown here is derived from an EMBL/GenBank/DDBJ whole genome shotgun (WGS) entry which is preliminary data.</text>
</comment>
<dbReference type="STRING" id="1461693.ATO10_08798"/>
<dbReference type="EMBL" id="AQQY01000005">
    <property type="protein sequence ID" value="KCV81931.1"/>
    <property type="molecule type" value="Genomic_DNA"/>
</dbReference>
<evidence type="ECO:0000313" key="1">
    <source>
        <dbReference type="EMBL" id="KCV81931.1"/>
    </source>
</evidence>
<reference evidence="1 2" key="1">
    <citation type="submission" date="2013-04" db="EMBL/GenBank/DDBJ databases">
        <title>Shimia sp. 22II-S11-Z10 Genome Sequencing.</title>
        <authorList>
            <person name="Lai Q."/>
            <person name="Li G."/>
            <person name="Shao Z."/>
        </authorList>
    </citation>
    <scope>NUCLEOTIDE SEQUENCE [LARGE SCALE GENOMIC DNA]</scope>
    <source>
        <strain evidence="2">22II-S11-Z10</strain>
    </source>
</reference>
<evidence type="ECO:0008006" key="3">
    <source>
        <dbReference type="Google" id="ProtNLM"/>
    </source>
</evidence>
<dbReference type="PATRIC" id="fig|1461693.3.peg.1784"/>
<dbReference type="Proteomes" id="UP000024836">
    <property type="component" value="Unassembled WGS sequence"/>
</dbReference>
<dbReference type="Pfam" id="PF16156">
    <property type="entry name" value="DUF4864"/>
    <property type="match status" value="1"/>
</dbReference>
<evidence type="ECO:0000313" key="2">
    <source>
        <dbReference type="Proteomes" id="UP000024836"/>
    </source>
</evidence>